<sequence>MRWRDPQPRNWLGGETPFPLNPSFKPPPPISDKLRDLIYSQYMADPEANSVRVLAARHHLSIKRVDAILRLKGMEEHWIKEKPIQTGFVHGMEELLGVTQPTSSEQNIHRPDERYDVGEADAQNELEGSDWARQRYQRMFWESVPEGKEAIMPTIMEKARSDIQAAIKAERDAKSHPSIVPLFNAKDHQKVKVVAPRPGRPAIKFIDVGGSFVDMDDRRKRLQEGERRTLRKAKKKVAAEQWRSVT</sequence>
<organism evidence="1 2">
    <name type="scientific">Hygrophoropsis aurantiaca</name>
    <dbReference type="NCBI Taxonomy" id="72124"/>
    <lineage>
        <taxon>Eukaryota</taxon>
        <taxon>Fungi</taxon>
        <taxon>Dikarya</taxon>
        <taxon>Basidiomycota</taxon>
        <taxon>Agaricomycotina</taxon>
        <taxon>Agaricomycetes</taxon>
        <taxon>Agaricomycetidae</taxon>
        <taxon>Boletales</taxon>
        <taxon>Coniophorineae</taxon>
        <taxon>Hygrophoropsidaceae</taxon>
        <taxon>Hygrophoropsis</taxon>
    </lineage>
</organism>
<evidence type="ECO:0000313" key="1">
    <source>
        <dbReference type="EMBL" id="KAH7915696.1"/>
    </source>
</evidence>
<evidence type="ECO:0000313" key="2">
    <source>
        <dbReference type="Proteomes" id="UP000790377"/>
    </source>
</evidence>
<proteinExistence type="predicted"/>
<keyword evidence="2" id="KW-1185">Reference proteome</keyword>
<comment type="caution">
    <text evidence="1">The sequence shown here is derived from an EMBL/GenBank/DDBJ whole genome shotgun (WGS) entry which is preliminary data.</text>
</comment>
<gene>
    <name evidence="1" type="ORF">BJ138DRAFT_1076745</name>
</gene>
<accession>A0ACB8AQ64</accession>
<dbReference type="EMBL" id="MU267597">
    <property type="protein sequence ID" value="KAH7915696.1"/>
    <property type="molecule type" value="Genomic_DNA"/>
</dbReference>
<reference evidence="1" key="1">
    <citation type="journal article" date="2021" name="New Phytol.">
        <title>Evolutionary innovations through gain and loss of genes in the ectomycorrhizal Boletales.</title>
        <authorList>
            <person name="Wu G."/>
            <person name="Miyauchi S."/>
            <person name="Morin E."/>
            <person name="Kuo A."/>
            <person name="Drula E."/>
            <person name="Varga T."/>
            <person name="Kohler A."/>
            <person name="Feng B."/>
            <person name="Cao Y."/>
            <person name="Lipzen A."/>
            <person name="Daum C."/>
            <person name="Hundley H."/>
            <person name="Pangilinan J."/>
            <person name="Johnson J."/>
            <person name="Barry K."/>
            <person name="LaButti K."/>
            <person name="Ng V."/>
            <person name="Ahrendt S."/>
            <person name="Min B."/>
            <person name="Choi I.G."/>
            <person name="Park H."/>
            <person name="Plett J.M."/>
            <person name="Magnuson J."/>
            <person name="Spatafora J.W."/>
            <person name="Nagy L.G."/>
            <person name="Henrissat B."/>
            <person name="Grigoriev I.V."/>
            <person name="Yang Z.L."/>
            <person name="Xu J."/>
            <person name="Martin F.M."/>
        </authorList>
    </citation>
    <scope>NUCLEOTIDE SEQUENCE</scope>
    <source>
        <strain evidence="1">ATCC 28755</strain>
    </source>
</reference>
<protein>
    <submittedName>
        <fullName evidence="1">Eukaryotic mitochondrial regulator protein-domain-containing protein</fullName>
    </submittedName>
</protein>
<name>A0ACB8AQ64_9AGAM</name>
<dbReference type="Proteomes" id="UP000790377">
    <property type="component" value="Unassembled WGS sequence"/>
</dbReference>